<feature type="transmembrane region" description="Helical" evidence="1">
    <location>
        <begin position="53"/>
        <end position="79"/>
    </location>
</feature>
<proteinExistence type="predicted"/>
<dbReference type="PROSITE" id="PS50222">
    <property type="entry name" value="EF_HAND_2"/>
    <property type="match status" value="1"/>
</dbReference>
<reference evidence="3" key="2">
    <citation type="submission" date="2024-10" db="UniProtKB">
        <authorList>
            <consortium name="EnsemblProtists"/>
        </authorList>
    </citation>
    <scope>IDENTIFICATION</scope>
</reference>
<dbReference type="InterPro" id="IPR002048">
    <property type="entry name" value="EF_hand_dom"/>
</dbReference>
<dbReference type="AlphaFoldDB" id="A0A0D3L0I5"/>
<evidence type="ECO:0000313" key="4">
    <source>
        <dbReference type="Proteomes" id="UP000013827"/>
    </source>
</evidence>
<keyword evidence="4" id="KW-1185">Reference proteome</keyword>
<dbReference type="GO" id="GO:0005509">
    <property type="term" value="F:calcium ion binding"/>
    <property type="evidence" value="ECO:0007669"/>
    <property type="project" value="InterPro"/>
</dbReference>
<keyword evidence="1" id="KW-1133">Transmembrane helix</keyword>
<dbReference type="Gene3D" id="1.10.238.10">
    <property type="entry name" value="EF-hand"/>
    <property type="match status" value="1"/>
</dbReference>
<evidence type="ECO:0000259" key="2">
    <source>
        <dbReference type="PROSITE" id="PS50222"/>
    </source>
</evidence>
<dbReference type="EnsemblProtists" id="EOD41520">
    <property type="protein sequence ID" value="EOD41520"/>
    <property type="gene ID" value="EMIHUDRAFT_193850"/>
</dbReference>
<accession>A0A0D3L0I5</accession>
<keyword evidence="1" id="KW-0472">Membrane</keyword>
<evidence type="ECO:0000313" key="3">
    <source>
        <dbReference type="EnsemblProtists" id="EOD41520"/>
    </source>
</evidence>
<dbReference type="KEGG" id="ehx:EMIHUDRAFT_193850"/>
<evidence type="ECO:0000256" key="1">
    <source>
        <dbReference type="SAM" id="Phobius"/>
    </source>
</evidence>
<dbReference type="RefSeq" id="XP_005793949.1">
    <property type="nucleotide sequence ID" value="XM_005793892.1"/>
</dbReference>
<reference evidence="4" key="1">
    <citation type="journal article" date="2013" name="Nature">
        <title>Pan genome of the phytoplankton Emiliania underpins its global distribution.</title>
        <authorList>
            <person name="Read B.A."/>
            <person name="Kegel J."/>
            <person name="Klute M.J."/>
            <person name="Kuo A."/>
            <person name="Lefebvre S.C."/>
            <person name="Maumus F."/>
            <person name="Mayer C."/>
            <person name="Miller J."/>
            <person name="Monier A."/>
            <person name="Salamov A."/>
            <person name="Young J."/>
            <person name="Aguilar M."/>
            <person name="Claverie J.M."/>
            <person name="Frickenhaus S."/>
            <person name="Gonzalez K."/>
            <person name="Herman E.K."/>
            <person name="Lin Y.C."/>
            <person name="Napier J."/>
            <person name="Ogata H."/>
            <person name="Sarno A.F."/>
            <person name="Shmutz J."/>
            <person name="Schroeder D."/>
            <person name="de Vargas C."/>
            <person name="Verret F."/>
            <person name="von Dassow P."/>
            <person name="Valentin K."/>
            <person name="Van de Peer Y."/>
            <person name="Wheeler G."/>
            <person name="Dacks J.B."/>
            <person name="Delwiche C.F."/>
            <person name="Dyhrman S.T."/>
            <person name="Glockner G."/>
            <person name="John U."/>
            <person name="Richards T."/>
            <person name="Worden A.Z."/>
            <person name="Zhang X."/>
            <person name="Grigoriev I.V."/>
            <person name="Allen A.E."/>
            <person name="Bidle K."/>
            <person name="Borodovsky M."/>
            <person name="Bowler C."/>
            <person name="Brownlee C."/>
            <person name="Cock J.M."/>
            <person name="Elias M."/>
            <person name="Gladyshev V.N."/>
            <person name="Groth M."/>
            <person name="Guda C."/>
            <person name="Hadaegh A."/>
            <person name="Iglesias-Rodriguez M.D."/>
            <person name="Jenkins J."/>
            <person name="Jones B.M."/>
            <person name="Lawson T."/>
            <person name="Leese F."/>
            <person name="Lindquist E."/>
            <person name="Lobanov A."/>
            <person name="Lomsadze A."/>
            <person name="Malik S.B."/>
            <person name="Marsh M.E."/>
            <person name="Mackinder L."/>
            <person name="Mock T."/>
            <person name="Mueller-Roeber B."/>
            <person name="Pagarete A."/>
            <person name="Parker M."/>
            <person name="Probert I."/>
            <person name="Quesneville H."/>
            <person name="Raines C."/>
            <person name="Rensing S.A."/>
            <person name="Riano-Pachon D.M."/>
            <person name="Richier S."/>
            <person name="Rokitta S."/>
            <person name="Shiraiwa Y."/>
            <person name="Soanes D.M."/>
            <person name="van der Giezen M."/>
            <person name="Wahlund T.M."/>
            <person name="Williams B."/>
            <person name="Wilson W."/>
            <person name="Wolfe G."/>
            <person name="Wurch L.L."/>
        </authorList>
    </citation>
    <scope>NUCLEOTIDE SEQUENCE</scope>
</reference>
<dbReference type="HOGENOM" id="CLU_1780915_0_0_1"/>
<keyword evidence="1" id="KW-0812">Transmembrane</keyword>
<dbReference type="PaxDb" id="2903-EOD41520"/>
<sequence length="146" mass="15874">MVMTSFDDNNDGVIDAKEAVDVAEDIAKKTAAEREAQKEATRERKISQVFRRFAMVLVLALLASVGINAGLTAAVVYAVKDTEVDGVLLVSSDTGDVLKVGSAEFGTRPFVAPDEELRPTGQHEWCLRSAQTIHTTCHIFRSFMGT</sequence>
<protein>
    <recommendedName>
        <fullName evidence="2">EF-hand domain-containing protein</fullName>
    </recommendedName>
</protein>
<organism evidence="3 4">
    <name type="scientific">Emiliania huxleyi (strain CCMP1516)</name>
    <dbReference type="NCBI Taxonomy" id="280463"/>
    <lineage>
        <taxon>Eukaryota</taxon>
        <taxon>Haptista</taxon>
        <taxon>Haptophyta</taxon>
        <taxon>Prymnesiophyceae</taxon>
        <taxon>Isochrysidales</taxon>
        <taxon>Noelaerhabdaceae</taxon>
        <taxon>Emiliania</taxon>
    </lineage>
</organism>
<feature type="domain" description="EF-hand" evidence="2">
    <location>
        <begin position="1"/>
        <end position="29"/>
    </location>
</feature>
<dbReference type="GeneID" id="17286790"/>
<name>A0A0D3L0I5_EMIH1</name>
<dbReference type="Proteomes" id="UP000013827">
    <property type="component" value="Unassembled WGS sequence"/>
</dbReference>